<dbReference type="AlphaFoldDB" id="A0ABD2WB14"/>
<organism evidence="1 2">
    <name type="scientific">Trichogramma kaykai</name>
    <dbReference type="NCBI Taxonomy" id="54128"/>
    <lineage>
        <taxon>Eukaryota</taxon>
        <taxon>Metazoa</taxon>
        <taxon>Ecdysozoa</taxon>
        <taxon>Arthropoda</taxon>
        <taxon>Hexapoda</taxon>
        <taxon>Insecta</taxon>
        <taxon>Pterygota</taxon>
        <taxon>Neoptera</taxon>
        <taxon>Endopterygota</taxon>
        <taxon>Hymenoptera</taxon>
        <taxon>Apocrita</taxon>
        <taxon>Proctotrupomorpha</taxon>
        <taxon>Chalcidoidea</taxon>
        <taxon>Trichogrammatidae</taxon>
        <taxon>Trichogramma</taxon>
    </lineage>
</organism>
<keyword evidence="2" id="KW-1185">Reference proteome</keyword>
<gene>
    <name evidence="1" type="ORF">TKK_014874</name>
</gene>
<protein>
    <submittedName>
        <fullName evidence="1">Uncharacterized protein</fullName>
    </submittedName>
</protein>
<reference evidence="1 2" key="1">
    <citation type="journal article" date="2024" name="bioRxiv">
        <title>A reference genome for Trichogramma kaykai: A tiny desert-dwelling parasitoid wasp with competing sex-ratio distorters.</title>
        <authorList>
            <person name="Culotta J."/>
            <person name="Lindsey A.R."/>
        </authorList>
    </citation>
    <scope>NUCLEOTIDE SEQUENCE [LARGE SCALE GENOMIC DNA]</scope>
    <source>
        <strain evidence="1 2">KSX58</strain>
    </source>
</reference>
<evidence type="ECO:0000313" key="1">
    <source>
        <dbReference type="EMBL" id="KAL3390046.1"/>
    </source>
</evidence>
<sequence>MESSEKFNGAIRVKVECGNESHIHDDFYIIHKIPDNQNVQSQQKNSICVLRILDKTHEIAPSIRDSNTAQRLCKLYKDCTDARNGRGKKSKIITTCLWWTICSRVDNCKCCLACDSFCETGTRRGTKAAILLLLPAASIAIGSIEEIFVRSRPGQSGPRCTMRTVYVATSGFFLHSVASSVAVGCIQCRRGQCLYPRESLGDAKSILHFSILCAPDASDARHGLEKARAGLITFLHRLYNTSPSFFVLPKKRCLLPIELAMFANATLLRRTCFPGIRNLVRFNLTSNMYFATITLTNR</sequence>
<dbReference type="EMBL" id="JBJJXI010000121">
    <property type="protein sequence ID" value="KAL3390046.1"/>
    <property type="molecule type" value="Genomic_DNA"/>
</dbReference>
<dbReference type="Proteomes" id="UP001627154">
    <property type="component" value="Unassembled WGS sequence"/>
</dbReference>
<name>A0ABD2WB14_9HYME</name>
<accession>A0ABD2WB14</accession>
<comment type="caution">
    <text evidence="1">The sequence shown here is derived from an EMBL/GenBank/DDBJ whole genome shotgun (WGS) entry which is preliminary data.</text>
</comment>
<proteinExistence type="predicted"/>
<evidence type="ECO:0000313" key="2">
    <source>
        <dbReference type="Proteomes" id="UP001627154"/>
    </source>
</evidence>